<feature type="transmembrane region" description="Helical" evidence="6">
    <location>
        <begin position="563"/>
        <end position="584"/>
    </location>
</feature>
<keyword evidence="2" id="KW-0547">Nucleotide-binding</keyword>
<sequence>MKRSTRTAGGIMEDQLILGRYRLIAEAGSGGFATVQLAWDTLIKRRVAIKCIRLDEQRTAPVEPGVPAKMPGLEEAQTAALLSDSSIVGVYDFEVSDGVAYLIMEYVDGMSLTNVLRECGDDIDADVVAYVFSTVAHALEIAHGNQVLHLDIKPDNILINRQGQVKVTDFGLAKLSDAAGFGQAGGGTIGYMPLEQMRLEALDERCDEWALASIAYEMIAGENPFWARDLAAAERAIEDAELVLPSLCMDGIEPEADDVLFCALDPEREERYPTVVEFAEELEPCLGSARRGQKKLAQLVGWASRDDGEDEQDAPGEPTEPWRLVDRIPVVPWDGVMRALAAIGGAVLAGLALTNIPQAGGWTSPVFWATLVAVAVICGIVPHVGALVALVLLALALIMGNALLPGIIVLVGAGAWWWTFGRFGKEQAVAMVTPASTGAISFGLVTPFVIGGMMRPRYAIVAAAWALGLNLVLAGMGSGTLAGWDALTFAGLSGENVGANILGLLARPVTWGIAVGWMAAAGIASWAAERDTAVSVFIGAVGGMAAIVAGTVVGVLLDPLAGGFAAGLPLYLAACGAGVGGFVLGMIGRRFVDEGEEPDFDE</sequence>
<keyword evidence="6" id="KW-1133">Transmembrane helix</keyword>
<feature type="transmembrane region" description="Helical" evidence="6">
    <location>
        <begin position="534"/>
        <end position="557"/>
    </location>
</feature>
<feature type="domain" description="Protein kinase" evidence="7">
    <location>
        <begin position="21"/>
        <end position="286"/>
    </location>
</feature>
<dbReference type="GO" id="GO:0004674">
    <property type="term" value="F:protein serine/threonine kinase activity"/>
    <property type="evidence" value="ECO:0007669"/>
    <property type="project" value="UniProtKB-KW"/>
</dbReference>
<dbReference type="PROSITE" id="PS50011">
    <property type="entry name" value="PROTEIN_KINASE_DOM"/>
    <property type="match status" value="1"/>
</dbReference>
<dbReference type="CDD" id="cd14014">
    <property type="entry name" value="STKc_PknB_like"/>
    <property type="match status" value="1"/>
</dbReference>
<keyword evidence="4" id="KW-0067">ATP-binding</keyword>
<name>A0A9D1A0I5_9ACTN</name>
<evidence type="ECO:0000313" key="8">
    <source>
        <dbReference type="EMBL" id="HIR00808.1"/>
    </source>
</evidence>
<reference evidence="8" key="1">
    <citation type="submission" date="2020-10" db="EMBL/GenBank/DDBJ databases">
        <authorList>
            <person name="Gilroy R."/>
        </authorList>
    </citation>
    <scope>NUCLEOTIDE SEQUENCE</scope>
    <source>
        <strain evidence="8">ChiGjej1B1-2707</strain>
    </source>
</reference>
<feature type="transmembrane region" description="Helical" evidence="6">
    <location>
        <begin position="336"/>
        <end position="354"/>
    </location>
</feature>
<feature type="region of interest" description="Disordered" evidence="5">
    <location>
        <begin position="302"/>
        <end position="321"/>
    </location>
</feature>
<feature type="transmembrane region" description="Helical" evidence="6">
    <location>
        <begin position="366"/>
        <end position="395"/>
    </location>
</feature>
<dbReference type="Gene3D" id="1.10.510.10">
    <property type="entry name" value="Transferase(Phosphotransferase) domain 1"/>
    <property type="match status" value="1"/>
</dbReference>
<reference evidence="8" key="2">
    <citation type="journal article" date="2021" name="PeerJ">
        <title>Extensive microbial diversity within the chicken gut microbiome revealed by metagenomics and culture.</title>
        <authorList>
            <person name="Gilroy R."/>
            <person name="Ravi A."/>
            <person name="Getino M."/>
            <person name="Pursley I."/>
            <person name="Horton D.L."/>
            <person name="Alikhan N.F."/>
            <person name="Baker D."/>
            <person name="Gharbi K."/>
            <person name="Hall N."/>
            <person name="Watson M."/>
            <person name="Adriaenssens E.M."/>
            <person name="Foster-Nyarko E."/>
            <person name="Jarju S."/>
            <person name="Secka A."/>
            <person name="Antonio M."/>
            <person name="Oren A."/>
            <person name="Chaudhuri R.R."/>
            <person name="La Ragione R."/>
            <person name="Hildebrand F."/>
            <person name="Pallen M.J."/>
        </authorList>
    </citation>
    <scope>NUCLEOTIDE SEQUENCE</scope>
    <source>
        <strain evidence="8">ChiGjej1B1-2707</strain>
    </source>
</reference>
<evidence type="ECO:0000256" key="3">
    <source>
        <dbReference type="ARBA" id="ARBA00022777"/>
    </source>
</evidence>
<protein>
    <submittedName>
        <fullName evidence="8">Serine/threonine protein kinase</fullName>
    </submittedName>
</protein>
<keyword evidence="1" id="KW-0808">Transferase</keyword>
<keyword evidence="6" id="KW-0812">Transmembrane</keyword>
<evidence type="ECO:0000256" key="5">
    <source>
        <dbReference type="SAM" id="MobiDB-lite"/>
    </source>
</evidence>
<dbReference type="AlphaFoldDB" id="A0A9D1A0I5"/>
<dbReference type="GO" id="GO:0005524">
    <property type="term" value="F:ATP binding"/>
    <property type="evidence" value="ECO:0007669"/>
    <property type="project" value="UniProtKB-KW"/>
</dbReference>
<dbReference type="Gene3D" id="3.30.200.20">
    <property type="entry name" value="Phosphorylase Kinase, domain 1"/>
    <property type="match status" value="1"/>
</dbReference>
<evidence type="ECO:0000256" key="4">
    <source>
        <dbReference type="ARBA" id="ARBA00022840"/>
    </source>
</evidence>
<dbReference type="Proteomes" id="UP000824261">
    <property type="component" value="Unassembled WGS sequence"/>
</dbReference>
<evidence type="ECO:0000313" key="9">
    <source>
        <dbReference type="Proteomes" id="UP000824261"/>
    </source>
</evidence>
<dbReference type="Pfam" id="PF00069">
    <property type="entry name" value="Pkinase"/>
    <property type="match status" value="1"/>
</dbReference>
<evidence type="ECO:0000259" key="7">
    <source>
        <dbReference type="PROSITE" id="PS50011"/>
    </source>
</evidence>
<comment type="caution">
    <text evidence="8">The sequence shown here is derived from an EMBL/GenBank/DDBJ whole genome shotgun (WGS) entry which is preliminary data.</text>
</comment>
<feature type="transmembrane region" description="Helical" evidence="6">
    <location>
        <begin position="504"/>
        <end position="527"/>
    </location>
</feature>
<accession>A0A9D1A0I5</accession>
<evidence type="ECO:0000256" key="6">
    <source>
        <dbReference type="SAM" id="Phobius"/>
    </source>
</evidence>
<dbReference type="InterPro" id="IPR000719">
    <property type="entry name" value="Prot_kinase_dom"/>
</dbReference>
<dbReference type="PANTHER" id="PTHR43289:SF34">
    <property type="entry name" value="SERINE_THREONINE-PROTEIN KINASE YBDM-RELATED"/>
    <property type="match status" value="1"/>
</dbReference>
<evidence type="ECO:0000256" key="2">
    <source>
        <dbReference type="ARBA" id="ARBA00022741"/>
    </source>
</evidence>
<dbReference type="InterPro" id="IPR011009">
    <property type="entry name" value="Kinase-like_dom_sf"/>
</dbReference>
<feature type="transmembrane region" description="Helical" evidence="6">
    <location>
        <begin position="402"/>
        <end position="419"/>
    </location>
</feature>
<dbReference type="InterPro" id="IPR008271">
    <property type="entry name" value="Ser/Thr_kinase_AS"/>
</dbReference>
<gene>
    <name evidence="8" type="ORF">IAA69_00800</name>
</gene>
<feature type="transmembrane region" description="Helical" evidence="6">
    <location>
        <begin position="431"/>
        <end position="451"/>
    </location>
</feature>
<dbReference type="EMBL" id="DVGB01000006">
    <property type="protein sequence ID" value="HIR00808.1"/>
    <property type="molecule type" value="Genomic_DNA"/>
</dbReference>
<evidence type="ECO:0000256" key="1">
    <source>
        <dbReference type="ARBA" id="ARBA00022679"/>
    </source>
</evidence>
<dbReference type="PANTHER" id="PTHR43289">
    <property type="entry name" value="MITOGEN-ACTIVATED PROTEIN KINASE KINASE KINASE 20-RELATED"/>
    <property type="match status" value="1"/>
</dbReference>
<keyword evidence="8" id="KW-0723">Serine/threonine-protein kinase</keyword>
<feature type="transmembrane region" description="Helical" evidence="6">
    <location>
        <begin position="458"/>
        <end position="484"/>
    </location>
</feature>
<keyword evidence="3 8" id="KW-0418">Kinase</keyword>
<dbReference type="SMART" id="SM00220">
    <property type="entry name" value="S_TKc"/>
    <property type="match status" value="1"/>
</dbReference>
<dbReference type="PROSITE" id="PS00108">
    <property type="entry name" value="PROTEIN_KINASE_ST"/>
    <property type="match status" value="1"/>
</dbReference>
<organism evidence="8 9">
    <name type="scientific">Candidatus Aveggerthella stercoripullorum</name>
    <dbReference type="NCBI Taxonomy" id="2840688"/>
    <lineage>
        <taxon>Bacteria</taxon>
        <taxon>Bacillati</taxon>
        <taxon>Actinomycetota</taxon>
        <taxon>Coriobacteriia</taxon>
        <taxon>Eggerthellales</taxon>
        <taxon>Eggerthellaceae</taxon>
        <taxon>Eggerthellaceae incertae sedis</taxon>
        <taxon>Candidatus Aveggerthella</taxon>
    </lineage>
</organism>
<proteinExistence type="predicted"/>
<dbReference type="SUPFAM" id="SSF56112">
    <property type="entry name" value="Protein kinase-like (PK-like)"/>
    <property type="match status" value="1"/>
</dbReference>
<keyword evidence="6" id="KW-0472">Membrane</keyword>